<evidence type="ECO:0000256" key="7">
    <source>
        <dbReference type="SAM" id="Phobius"/>
    </source>
</evidence>
<keyword evidence="6" id="KW-0445">Lipid transport</keyword>
<dbReference type="Pfam" id="PF04691">
    <property type="entry name" value="ApoC-I"/>
    <property type="match status" value="1"/>
</dbReference>
<dbReference type="PANTHER" id="PTHR16565:SF2">
    <property type="entry name" value="APOLIPOPROTEIN C-I"/>
    <property type="match status" value="1"/>
</dbReference>
<sequence>MQLGTGLIKRNTQRRSNTLDLFHLFLKDNQQRVTAKMKLYLAVAVLMLAFVAYTEAQEETIEQKLAAFQDRLNEMGKTLAEKAKTTFEQVHTSELAVNAQNWFREQYENLKAKVGEIGQ</sequence>
<keyword evidence="7" id="KW-1133">Transmembrane helix</keyword>
<dbReference type="InterPro" id="IPR006781">
    <property type="entry name" value="ApoC-I"/>
</dbReference>
<feature type="transmembrane region" description="Helical" evidence="7">
    <location>
        <begin position="37"/>
        <end position="54"/>
    </location>
</feature>
<evidence type="ECO:0000256" key="3">
    <source>
        <dbReference type="ARBA" id="ARBA00022448"/>
    </source>
</evidence>
<name>A0A484D834_PERFV</name>
<dbReference type="GO" id="GO:0032375">
    <property type="term" value="P:negative regulation of cholesterol transport"/>
    <property type="evidence" value="ECO:0007669"/>
    <property type="project" value="TreeGrafter"/>
</dbReference>
<keyword evidence="7" id="KW-0472">Membrane</keyword>
<evidence type="ECO:0000313" key="8">
    <source>
        <dbReference type="EMBL" id="TDH11559.1"/>
    </source>
</evidence>
<protein>
    <recommendedName>
        <fullName evidence="10">Apolipoprotein C-I</fullName>
    </recommendedName>
</protein>
<dbReference type="GO" id="GO:0006641">
    <property type="term" value="P:triglyceride metabolic process"/>
    <property type="evidence" value="ECO:0007669"/>
    <property type="project" value="TreeGrafter"/>
</dbReference>
<reference evidence="8 9" key="1">
    <citation type="submission" date="2019-01" db="EMBL/GenBank/DDBJ databases">
        <title>A chromosome-scale genome assembly of the yellow perch, Perca flavescens.</title>
        <authorList>
            <person name="Feron R."/>
            <person name="Morvezen R."/>
            <person name="Bestin A."/>
            <person name="Haffray P."/>
            <person name="Klopp C."/>
            <person name="Zahm M."/>
            <person name="Cabau C."/>
            <person name="Roques C."/>
            <person name="Donnadieu C."/>
            <person name="Bouchez O."/>
            <person name="Christie M."/>
            <person name="Larson W."/>
            <person name="Guiguen Y."/>
        </authorList>
    </citation>
    <scope>NUCLEOTIDE SEQUENCE [LARGE SCALE GENOMIC DNA]</scope>
    <source>
        <strain evidence="8">YP-PL-M2</strain>
        <tissue evidence="8">Blood</tissue>
    </source>
</reference>
<comment type="caution">
    <text evidence="8">The sequence shown here is derived from an EMBL/GenBank/DDBJ whole genome shotgun (WGS) entry which is preliminary data.</text>
</comment>
<dbReference type="GO" id="GO:0034364">
    <property type="term" value="C:high-density lipoprotein particle"/>
    <property type="evidence" value="ECO:0007669"/>
    <property type="project" value="TreeGrafter"/>
</dbReference>
<dbReference type="Proteomes" id="UP000295070">
    <property type="component" value="Chromosome 6"/>
</dbReference>
<dbReference type="InterPro" id="IPR043081">
    <property type="entry name" value="ApoC-1_sf"/>
</dbReference>
<evidence type="ECO:0000256" key="2">
    <source>
        <dbReference type="ARBA" id="ARBA00009204"/>
    </source>
</evidence>
<dbReference type="Gene3D" id="4.10.260.30">
    <property type="entry name" value="Apolipoprotein C-I"/>
    <property type="match status" value="1"/>
</dbReference>
<accession>A0A484D834</accession>
<dbReference type="STRING" id="8167.A0A484D834"/>
<dbReference type="EMBL" id="SCKG01000006">
    <property type="protein sequence ID" value="TDH11559.1"/>
    <property type="molecule type" value="Genomic_DNA"/>
</dbReference>
<keyword evidence="7" id="KW-0812">Transmembrane</keyword>
<evidence type="ECO:0000256" key="5">
    <source>
        <dbReference type="ARBA" id="ARBA00022729"/>
    </source>
</evidence>
<dbReference type="AlphaFoldDB" id="A0A484D834"/>
<gene>
    <name evidence="8" type="ORF">EPR50_G00062050</name>
</gene>
<dbReference type="GO" id="GO:0042157">
    <property type="term" value="P:lipoprotein metabolic process"/>
    <property type="evidence" value="ECO:0007669"/>
    <property type="project" value="InterPro"/>
</dbReference>
<organism evidence="8 9">
    <name type="scientific">Perca flavescens</name>
    <name type="common">American yellow perch</name>
    <name type="synonym">Morone flavescens</name>
    <dbReference type="NCBI Taxonomy" id="8167"/>
    <lineage>
        <taxon>Eukaryota</taxon>
        <taxon>Metazoa</taxon>
        <taxon>Chordata</taxon>
        <taxon>Craniata</taxon>
        <taxon>Vertebrata</taxon>
        <taxon>Euteleostomi</taxon>
        <taxon>Actinopterygii</taxon>
        <taxon>Neopterygii</taxon>
        <taxon>Teleostei</taxon>
        <taxon>Neoteleostei</taxon>
        <taxon>Acanthomorphata</taxon>
        <taxon>Eupercaria</taxon>
        <taxon>Perciformes</taxon>
        <taxon>Percoidei</taxon>
        <taxon>Percidae</taxon>
        <taxon>Percinae</taxon>
        <taxon>Perca</taxon>
    </lineage>
</organism>
<keyword evidence="3" id="KW-0813">Transport</keyword>
<comment type="similarity">
    <text evidence="2">Belongs to the apolipoprotein C1 family.</text>
</comment>
<proteinExistence type="inferred from homology"/>
<dbReference type="GO" id="GO:0004859">
    <property type="term" value="F:phospholipase inhibitor activity"/>
    <property type="evidence" value="ECO:0007669"/>
    <property type="project" value="TreeGrafter"/>
</dbReference>
<keyword evidence="9" id="KW-1185">Reference proteome</keyword>
<evidence type="ECO:0000313" key="9">
    <source>
        <dbReference type="Proteomes" id="UP000295070"/>
    </source>
</evidence>
<dbReference type="GO" id="GO:0034447">
    <property type="term" value="P:very-low-density lipoprotein particle clearance"/>
    <property type="evidence" value="ECO:0007669"/>
    <property type="project" value="TreeGrafter"/>
</dbReference>
<evidence type="ECO:0000256" key="1">
    <source>
        <dbReference type="ARBA" id="ARBA00004613"/>
    </source>
</evidence>
<dbReference type="GO" id="GO:0034361">
    <property type="term" value="C:very-low-density lipoprotein particle"/>
    <property type="evidence" value="ECO:0007669"/>
    <property type="project" value="TreeGrafter"/>
</dbReference>
<comment type="subcellular location">
    <subcellularLocation>
        <location evidence="1">Secreted</location>
    </subcellularLocation>
</comment>
<keyword evidence="4" id="KW-0964">Secreted</keyword>
<dbReference type="PANTHER" id="PTHR16565">
    <property type="entry name" value="APOLIPOPROTEIN C-I"/>
    <property type="match status" value="1"/>
</dbReference>
<dbReference type="GO" id="GO:0006869">
    <property type="term" value="P:lipid transport"/>
    <property type="evidence" value="ECO:0007669"/>
    <property type="project" value="UniProtKB-KW"/>
</dbReference>
<evidence type="ECO:0000256" key="4">
    <source>
        <dbReference type="ARBA" id="ARBA00022525"/>
    </source>
</evidence>
<keyword evidence="5" id="KW-0732">Signal</keyword>
<dbReference type="GO" id="GO:0050995">
    <property type="term" value="P:negative regulation of lipid catabolic process"/>
    <property type="evidence" value="ECO:0007669"/>
    <property type="project" value="TreeGrafter"/>
</dbReference>
<dbReference type="GO" id="GO:0010916">
    <property type="term" value="P:negative regulation of very-low-density lipoprotein particle clearance"/>
    <property type="evidence" value="ECO:0007669"/>
    <property type="project" value="TreeGrafter"/>
</dbReference>
<evidence type="ECO:0008006" key="10">
    <source>
        <dbReference type="Google" id="ProtNLM"/>
    </source>
</evidence>
<dbReference type="GO" id="GO:0005504">
    <property type="term" value="F:fatty acid binding"/>
    <property type="evidence" value="ECO:0007669"/>
    <property type="project" value="TreeGrafter"/>
</dbReference>
<evidence type="ECO:0000256" key="6">
    <source>
        <dbReference type="ARBA" id="ARBA00023055"/>
    </source>
</evidence>